<dbReference type="Proteomes" id="UP000251666">
    <property type="component" value="Chromosome"/>
</dbReference>
<dbReference type="EMBL" id="CP022202">
    <property type="protein sequence ID" value="AXA60800.1"/>
    <property type="molecule type" value="Genomic_DNA"/>
</dbReference>
<dbReference type="AlphaFoldDB" id="A0A176NGY1"/>
<evidence type="ECO:0000313" key="2">
    <source>
        <dbReference type="EMBL" id="AXA60800.1"/>
    </source>
</evidence>
<sequence length="91" mass="10116">MKTLIALTAAASLTCALPAWATCTPEEATVKREQLAKEVTKITEQNPAKAKEINDELQKMDMETASKDVPDKCQLIDKRLQELEEAQKKAE</sequence>
<evidence type="ECO:0000313" key="3">
    <source>
        <dbReference type="Proteomes" id="UP000251666"/>
    </source>
</evidence>
<evidence type="ECO:0008006" key="4">
    <source>
        <dbReference type="Google" id="ProtNLM"/>
    </source>
</evidence>
<keyword evidence="1" id="KW-0732">Signal</keyword>
<accession>A0A176NGY1</accession>
<dbReference type="RefSeq" id="WP_053120168.1">
    <property type="nucleotide sequence ID" value="NZ_CP022201.1"/>
</dbReference>
<organism evidence="2 3">
    <name type="scientific">Pseudomonas thivervalensis</name>
    <dbReference type="NCBI Taxonomy" id="86265"/>
    <lineage>
        <taxon>Bacteria</taxon>
        <taxon>Pseudomonadati</taxon>
        <taxon>Pseudomonadota</taxon>
        <taxon>Gammaproteobacteria</taxon>
        <taxon>Pseudomonadales</taxon>
        <taxon>Pseudomonadaceae</taxon>
        <taxon>Pseudomonas</taxon>
    </lineage>
</organism>
<proteinExistence type="predicted"/>
<protein>
    <recommendedName>
        <fullName evidence="4">DUF1090 domain-containing protein</fullName>
    </recommendedName>
</protein>
<dbReference type="KEGG" id="pthv:CE140_12345"/>
<dbReference type="GeneID" id="301218713"/>
<name>A0A176NGY1_9PSED</name>
<evidence type="ECO:0000256" key="1">
    <source>
        <dbReference type="SAM" id="SignalP"/>
    </source>
</evidence>
<feature type="chain" id="PRO_5010455278" description="DUF1090 domain-containing protein" evidence="1">
    <location>
        <begin position="22"/>
        <end position="91"/>
    </location>
</feature>
<dbReference type="OrthoDB" id="7028873at2"/>
<gene>
    <name evidence="2" type="ORF">CEQ51_12220</name>
</gene>
<feature type="signal peptide" evidence="1">
    <location>
        <begin position="1"/>
        <end position="21"/>
    </location>
</feature>
<keyword evidence="3" id="KW-1185">Reference proteome</keyword>
<reference evidence="3" key="1">
    <citation type="journal article" date="2021" name="Front. Microbiol.">
        <title>Genomic Analysis of the 1-Aminocyclopropane-1-Carboxylate Deaminase-Producing Pseudomonas thivervalensis SC5 Reveals Its Multifaceted Roles in Soil and in Beneficial Interactions With Plants.</title>
        <authorList>
            <person name="Nascimento F.X."/>
            <person name="Uron P."/>
            <person name="Glick B.R."/>
            <person name="Giachini A."/>
            <person name="Rossi M.J."/>
        </authorList>
    </citation>
    <scope>NUCLEOTIDE SEQUENCE [LARGE SCALE GENOMIC DNA]</scope>
    <source>
        <strain evidence="3">PLM3</strain>
    </source>
</reference>